<evidence type="ECO:0000313" key="2">
    <source>
        <dbReference type="EMBL" id="MFC6086178.1"/>
    </source>
</evidence>
<feature type="compositionally biased region" description="Basic and acidic residues" evidence="1">
    <location>
        <begin position="389"/>
        <end position="398"/>
    </location>
</feature>
<reference evidence="3" key="1">
    <citation type="journal article" date="2019" name="Int. J. Syst. Evol. Microbiol.">
        <title>The Global Catalogue of Microorganisms (GCM) 10K type strain sequencing project: providing services to taxonomists for standard genome sequencing and annotation.</title>
        <authorList>
            <consortium name="The Broad Institute Genomics Platform"/>
            <consortium name="The Broad Institute Genome Sequencing Center for Infectious Disease"/>
            <person name="Wu L."/>
            <person name="Ma J."/>
        </authorList>
    </citation>
    <scope>NUCLEOTIDE SEQUENCE [LARGE SCALE GENOMIC DNA]</scope>
    <source>
        <strain evidence="3">JCM 30346</strain>
    </source>
</reference>
<feature type="region of interest" description="Disordered" evidence="1">
    <location>
        <begin position="377"/>
        <end position="408"/>
    </location>
</feature>
<dbReference type="RefSeq" id="WP_380761103.1">
    <property type="nucleotide sequence ID" value="NZ_JBHSRF010000079.1"/>
</dbReference>
<accession>A0ABW1NTF3</accession>
<keyword evidence="3" id="KW-1185">Reference proteome</keyword>
<dbReference type="EMBL" id="JBHSRF010000079">
    <property type="protein sequence ID" value="MFC6086178.1"/>
    <property type="molecule type" value="Genomic_DNA"/>
</dbReference>
<dbReference type="Proteomes" id="UP001596137">
    <property type="component" value="Unassembled WGS sequence"/>
</dbReference>
<proteinExistence type="predicted"/>
<evidence type="ECO:0000313" key="3">
    <source>
        <dbReference type="Proteomes" id="UP001596137"/>
    </source>
</evidence>
<evidence type="ECO:0000256" key="1">
    <source>
        <dbReference type="SAM" id="MobiDB-lite"/>
    </source>
</evidence>
<name>A0ABW1NTF3_9ACTN</name>
<sequence>MAGLTSGELEEVLASVTGQEMETPGEILHVARRSQPSFVATLLSAWEGEGRDLGPGLSHELEQLRVRTAFYRDLRARLASEWRDPVSMKGLEIADRYPEPLMRYMNDLDYWVPEEDRLWGIARWLIEDGWAVHSATFMRQDGGLHLIVSMRRFPEDPYALSYGVELGTLALLGDRIGVPSRTRLPAACAEPLAKNLIMMLMERFEQPFRARDLVDAAVLLDGAPSAAVKACALAVHELALWPEYAELVALLEQTPLEVPRLPGDLRTLSVAAQARRRATAAGGLRQPFNFALTNLQNRMMNGTSGVLSRRAWGLAERRLDARAALRAGLLLFALPVETGRLAERATLYERGGTLWADTPVGSFVLVHGDEIDESALEGAKATGDVGDTEAARVARGGDDGPVEDEPGT</sequence>
<protein>
    <submittedName>
        <fullName evidence="2">Nucleotidyltransferase family protein</fullName>
    </submittedName>
</protein>
<comment type="caution">
    <text evidence="2">The sequence shown here is derived from an EMBL/GenBank/DDBJ whole genome shotgun (WGS) entry which is preliminary data.</text>
</comment>
<dbReference type="InterPro" id="IPR039498">
    <property type="entry name" value="NTP_transf_5"/>
</dbReference>
<dbReference type="Pfam" id="PF14907">
    <property type="entry name" value="NTP_transf_5"/>
    <property type="match status" value="1"/>
</dbReference>
<gene>
    <name evidence="2" type="ORF">ACFP1K_33770</name>
</gene>
<organism evidence="2 3">
    <name type="scientific">Sphaerisporangium aureirubrum</name>
    <dbReference type="NCBI Taxonomy" id="1544736"/>
    <lineage>
        <taxon>Bacteria</taxon>
        <taxon>Bacillati</taxon>
        <taxon>Actinomycetota</taxon>
        <taxon>Actinomycetes</taxon>
        <taxon>Streptosporangiales</taxon>
        <taxon>Streptosporangiaceae</taxon>
        <taxon>Sphaerisporangium</taxon>
    </lineage>
</organism>